<dbReference type="Proteomes" id="UP000796761">
    <property type="component" value="Unassembled WGS sequence"/>
</dbReference>
<dbReference type="SUPFAM" id="SSF47353">
    <property type="entry name" value="Retrovirus capsid dimerization domain-like"/>
    <property type="match status" value="1"/>
</dbReference>
<feature type="domain" description="Reverse transcriptase thumb" evidence="3">
    <location>
        <begin position="31"/>
        <end position="95"/>
    </location>
</feature>
<dbReference type="Gene3D" id="3.30.70.270">
    <property type="match status" value="1"/>
</dbReference>
<dbReference type="InterPro" id="IPR050195">
    <property type="entry name" value="Primate_lentivir_Gag_pol-like"/>
</dbReference>
<dbReference type="Gene3D" id="1.10.375.10">
    <property type="entry name" value="Human Immunodeficiency Virus Type 1 Capsid Protein"/>
    <property type="match status" value="1"/>
</dbReference>
<dbReference type="InterPro" id="IPR010661">
    <property type="entry name" value="RVT_thumb"/>
</dbReference>
<dbReference type="Gene3D" id="1.10.1200.30">
    <property type="match status" value="1"/>
</dbReference>
<dbReference type="AlphaFoldDB" id="A0A8K1G0F5"/>
<dbReference type="OrthoDB" id="9352756at2759"/>
<dbReference type="PANTHER" id="PTHR40389">
    <property type="entry name" value="ENDOGENOUS RETROVIRUS GROUP K MEMBER 24 GAG POLYPROTEIN-RELATED"/>
    <property type="match status" value="1"/>
</dbReference>
<dbReference type="SUPFAM" id="SSF56672">
    <property type="entry name" value="DNA/RNA polymerases"/>
    <property type="match status" value="1"/>
</dbReference>
<dbReference type="InterPro" id="IPR043502">
    <property type="entry name" value="DNA/RNA_pol_sf"/>
</dbReference>
<comment type="caution">
    <text evidence="5">The sequence shown here is derived from an EMBL/GenBank/DDBJ whole genome shotgun (WGS) entry which is preliminary data.</text>
</comment>
<dbReference type="Pfam" id="PF00607">
    <property type="entry name" value="Gag_p24"/>
    <property type="match status" value="1"/>
</dbReference>
<reference evidence="5" key="1">
    <citation type="submission" date="2019-04" db="EMBL/GenBank/DDBJ databases">
        <title>Genome assembly of Zosterops borbonicus 15179.</title>
        <authorList>
            <person name="Leroy T."/>
            <person name="Anselmetti Y."/>
            <person name="Tilak M.-K."/>
            <person name="Nabholz B."/>
        </authorList>
    </citation>
    <scope>NUCLEOTIDE SEQUENCE</scope>
    <source>
        <strain evidence="5">HGM_15179</strain>
        <tissue evidence="5">Muscle</tissue>
    </source>
</reference>
<evidence type="ECO:0000313" key="5">
    <source>
        <dbReference type="EMBL" id="TRZ09403.1"/>
    </source>
</evidence>
<evidence type="ECO:0000256" key="1">
    <source>
        <dbReference type="ARBA" id="ARBA00023268"/>
    </source>
</evidence>
<evidence type="ECO:0000313" key="6">
    <source>
        <dbReference type="Proteomes" id="UP000796761"/>
    </source>
</evidence>
<sequence length="694" mass="77934">MHWLLQGSSCRSQKFKRCHLGLEIGKRTIKPQKSAIKAEIKTLADVHQLCGALNWVRPWLGLTTEDLAPLFDLLKGGEELSSPTVLTPESEKALENVQFLLTALDLTLSQMEVSLVARFLQLFLLASLQMLTNEEVTLQPAVNISSDAENIRQNILNAAAEITRITARPLIHGLGKINSFSPVKFHLRTDKPMDAYLLPSQRKGKVKSCEENNMETPRRLFEMAGLPPKTVLPKYVRPDDEQSTVERKSPTGWLRPSQTKPERFPNMDEEIESSISKFADVTNLGASVDLLEALVRQYLEYCFQFWAPQFRKDIEMLECVQRKARRLLKGLEHKPYEEWLRELGLFNLENKRLRGDLITTITCKEVVASYSNHSVRESSTELWSFLGIGFGSLLPAECHPHMILILVFEFVFLHPEKLFEHPVFPVNVFPARGLGIQAYIETAQQVSLPAIPKNPIEGPWAAVAKDAVLDGDWQAISSIACPVVISNATATWQPHKWKVLQQAKHTVSTYGIQSEAARNTIQYIFTTDVLCPADSTSIASLLLTPSQFLIFERELKRLAVEEVNKHQVLGDPFYGLQLDMLTGQGPYATTNVQLTYPMEMHQLSQSLAHRALLLVGDKKKPAPYSTIKQGVTESYGKFIDRLSAALKDVPVVSPEVQELLFCSLAFENANSRTRTILATLPQGSPVDEMLVRAT</sequence>
<dbReference type="InterPro" id="IPR008919">
    <property type="entry name" value="Retrov_capsid_N"/>
</dbReference>
<organism evidence="5 6">
    <name type="scientific">Zosterops borbonicus</name>
    <dbReference type="NCBI Taxonomy" id="364589"/>
    <lineage>
        <taxon>Eukaryota</taxon>
        <taxon>Metazoa</taxon>
        <taxon>Chordata</taxon>
        <taxon>Craniata</taxon>
        <taxon>Vertebrata</taxon>
        <taxon>Euteleostomi</taxon>
        <taxon>Archelosauria</taxon>
        <taxon>Archosauria</taxon>
        <taxon>Dinosauria</taxon>
        <taxon>Saurischia</taxon>
        <taxon>Theropoda</taxon>
        <taxon>Coelurosauria</taxon>
        <taxon>Aves</taxon>
        <taxon>Neognathae</taxon>
        <taxon>Neoaves</taxon>
        <taxon>Telluraves</taxon>
        <taxon>Australaves</taxon>
        <taxon>Passeriformes</taxon>
        <taxon>Sylvioidea</taxon>
        <taxon>Zosteropidae</taxon>
        <taxon>Zosterops</taxon>
    </lineage>
</organism>
<evidence type="ECO:0000256" key="2">
    <source>
        <dbReference type="SAM" id="MobiDB-lite"/>
    </source>
</evidence>
<dbReference type="PANTHER" id="PTHR40389:SF3">
    <property type="entry name" value="IGE-BINDING PROTEIN"/>
    <property type="match status" value="1"/>
</dbReference>
<keyword evidence="6" id="KW-1185">Reference proteome</keyword>
<feature type="region of interest" description="Disordered" evidence="2">
    <location>
        <begin position="235"/>
        <end position="264"/>
    </location>
</feature>
<proteinExistence type="predicted"/>
<dbReference type="Pfam" id="PF19317">
    <property type="entry name" value="Gag_p24_C"/>
    <property type="match status" value="1"/>
</dbReference>
<dbReference type="Pfam" id="PF06817">
    <property type="entry name" value="RVT_thumb"/>
    <property type="match status" value="1"/>
</dbReference>
<dbReference type="SUPFAM" id="SSF47943">
    <property type="entry name" value="Retrovirus capsid protein, N-terminal core domain"/>
    <property type="match status" value="1"/>
</dbReference>
<dbReference type="InterPro" id="IPR043128">
    <property type="entry name" value="Rev_trsase/Diguanyl_cyclase"/>
</dbReference>
<gene>
    <name evidence="5" type="ORF">HGM15179_017706</name>
</gene>
<evidence type="ECO:0000259" key="3">
    <source>
        <dbReference type="Pfam" id="PF06817"/>
    </source>
</evidence>
<feature type="domain" description="Retroviral nucleocapsid Gag protein p24 C-terminal" evidence="4">
    <location>
        <begin position="620"/>
        <end position="690"/>
    </location>
</feature>
<evidence type="ECO:0000259" key="4">
    <source>
        <dbReference type="Pfam" id="PF19317"/>
    </source>
</evidence>
<dbReference type="InterPro" id="IPR045345">
    <property type="entry name" value="Gag_p24_C"/>
</dbReference>
<keyword evidence="1" id="KW-0511">Multifunctional enzyme</keyword>
<name>A0A8K1G0F5_9PASS</name>
<dbReference type="GO" id="GO:0016032">
    <property type="term" value="P:viral process"/>
    <property type="evidence" value="ECO:0007669"/>
    <property type="project" value="InterPro"/>
</dbReference>
<dbReference type="EMBL" id="SWJQ01001077">
    <property type="protein sequence ID" value="TRZ09403.1"/>
    <property type="molecule type" value="Genomic_DNA"/>
</dbReference>
<feature type="compositionally biased region" description="Basic and acidic residues" evidence="2">
    <location>
        <begin position="236"/>
        <end position="249"/>
    </location>
</feature>
<dbReference type="InterPro" id="IPR008916">
    <property type="entry name" value="Retrov_capsid_C"/>
</dbReference>
<protein>
    <submittedName>
        <fullName evidence="5">Uncharacterized protein</fullName>
    </submittedName>
</protein>
<dbReference type="GO" id="GO:0003964">
    <property type="term" value="F:RNA-directed DNA polymerase activity"/>
    <property type="evidence" value="ECO:0007669"/>
    <property type="project" value="InterPro"/>
</dbReference>
<accession>A0A8K1G0F5</accession>